<dbReference type="InterPro" id="IPR050199">
    <property type="entry name" value="IgHV"/>
</dbReference>
<dbReference type="GO" id="GO:0002250">
    <property type="term" value="P:adaptive immune response"/>
    <property type="evidence" value="ECO:0007669"/>
    <property type="project" value="UniProtKB-KW"/>
</dbReference>
<evidence type="ECO:0000256" key="2">
    <source>
        <dbReference type="ARBA" id="ARBA00023130"/>
    </source>
</evidence>
<dbReference type="InterPro" id="IPR007110">
    <property type="entry name" value="Ig-like_dom"/>
</dbReference>
<sequence>MERLCSILMLLTLPAWVLSQVTLKESGPGLVPTSQTLKVTCSFSGFSLSTINMGVSWIRQPTGKTLEWLAHIWWNDDKYYNPALKSQLTIFKDSSNNQVFLTMTSTESADTAIYYSAGNHSDMASGVSCTRSQVVPLCSV</sequence>
<feature type="domain" description="Ig-like" evidence="5">
    <location>
        <begin position="14"/>
        <end position="128"/>
    </location>
</feature>
<dbReference type="Gene3D" id="2.60.40.10">
    <property type="entry name" value="Immunoglobulins"/>
    <property type="match status" value="1"/>
</dbReference>
<dbReference type="Pfam" id="PF07686">
    <property type="entry name" value="V-set"/>
    <property type="match status" value="1"/>
</dbReference>
<dbReference type="InterPro" id="IPR013106">
    <property type="entry name" value="Ig_V-set"/>
</dbReference>
<organism evidence="6">
    <name type="scientific">Castor canadensis</name>
    <name type="common">American beaver</name>
    <dbReference type="NCBI Taxonomy" id="51338"/>
    <lineage>
        <taxon>Eukaryota</taxon>
        <taxon>Metazoa</taxon>
        <taxon>Chordata</taxon>
        <taxon>Craniata</taxon>
        <taxon>Vertebrata</taxon>
        <taxon>Euteleostomi</taxon>
        <taxon>Mammalia</taxon>
        <taxon>Eutheria</taxon>
        <taxon>Euarchontoglires</taxon>
        <taxon>Glires</taxon>
        <taxon>Rodentia</taxon>
        <taxon>Castorimorpha</taxon>
        <taxon>Castoridae</taxon>
        <taxon>Castor</taxon>
    </lineage>
</organism>
<dbReference type="PROSITE" id="PS50835">
    <property type="entry name" value="IG_LIKE"/>
    <property type="match status" value="1"/>
</dbReference>
<dbReference type="AlphaFoldDB" id="A0A8C0W8C0"/>
<dbReference type="FunFam" id="2.60.40.10:FF:001791">
    <property type="entry name" value="Ig gamma-2B chain C region"/>
    <property type="match status" value="1"/>
</dbReference>
<dbReference type="SMART" id="SM00406">
    <property type="entry name" value="IGv"/>
    <property type="match status" value="1"/>
</dbReference>
<dbReference type="InterPro" id="IPR036179">
    <property type="entry name" value="Ig-like_dom_sf"/>
</dbReference>
<reference evidence="6" key="1">
    <citation type="submission" date="2023-09" db="UniProtKB">
        <authorList>
            <consortium name="Ensembl"/>
        </authorList>
    </citation>
    <scope>IDENTIFICATION</scope>
</reference>
<evidence type="ECO:0000256" key="4">
    <source>
        <dbReference type="SAM" id="SignalP"/>
    </source>
</evidence>
<evidence type="ECO:0000313" key="6">
    <source>
        <dbReference type="Ensembl" id="ENSCCNP00000007463.1"/>
    </source>
</evidence>
<accession>A0A8C0W8C0</accession>
<protein>
    <recommendedName>
        <fullName evidence="5">Ig-like domain-containing protein</fullName>
    </recommendedName>
</protein>
<keyword evidence="4" id="KW-0732">Signal</keyword>
<dbReference type="GO" id="GO:0005576">
    <property type="term" value="C:extracellular region"/>
    <property type="evidence" value="ECO:0007669"/>
    <property type="project" value="UniProtKB-ARBA"/>
</dbReference>
<evidence type="ECO:0000259" key="5">
    <source>
        <dbReference type="PROSITE" id="PS50835"/>
    </source>
</evidence>
<keyword evidence="3" id="KW-1280">Immunoglobulin</keyword>
<feature type="chain" id="PRO_5034579931" description="Ig-like domain-containing protein" evidence="4">
    <location>
        <begin position="20"/>
        <end position="140"/>
    </location>
</feature>
<dbReference type="Ensembl" id="ENSCCNT00000009891.1">
    <property type="protein sequence ID" value="ENSCCNP00000007463.1"/>
    <property type="gene ID" value="ENSCCNG00000007960.1"/>
</dbReference>
<proteinExistence type="predicted"/>
<name>A0A8C0W8C0_CASCN</name>
<dbReference type="PANTHER" id="PTHR23266">
    <property type="entry name" value="IMMUNOGLOBULIN HEAVY CHAIN"/>
    <property type="match status" value="1"/>
</dbReference>
<dbReference type="InterPro" id="IPR013783">
    <property type="entry name" value="Ig-like_fold"/>
</dbReference>
<keyword evidence="1" id="KW-0391">Immunity</keyword>
<dbReference type="SUPFAM" id="SSF48726">
    <property type="entry name" value="Immunoglobulin"/>
    <property type="match status" value="1"/>
</dbReference>
<evidence type="ECO:0000256" key="3">
    <source>
        <dbReference type="ARBA" id="ARBA00043265"/>
    </source>
</evidence>
<dbReference type="GO" id="GO:0019814">
    <property type="term" value="C:immunoglobulin complex"/>
    <property type="evidence" value="ECO:0007669"/>
    <property type="project" value="UniProtKB-KW"/>
</dbReference>
<feature type="signal peptide" evidence="4">
    <location>
        <begin position="1"/>
        <end position="19"/>
    </location>
</feature>
<evidence type="ECO:0000256" key="1">
    <source>
        <dbReference type="ARBA" id="ARBA00022859"/>
    </source>
</evidence>
<keyword evidence="2" id="KW-1064">Adaptive immunity</keyword>